<proteinExistence type="predicted"/>
<name>A0AA88A4G6_FICCA</name>
<evidence type="ECO:0000313" key="1">
    <source>
        <dbReference type="EMBL" id="GMN44287.1"/>
    </source>
</evidence>
<keyword evidence="2" id="KW-1185">Reference proteome</keyword>
<dbReference type="Proteomes" id="UP001187192">
    <property type="component" value="Unassembled WGS sequence"/>
</dbReference>
<evidence type="ECO:0000313" key="2">
    <source>
        <dbReference type="Proteomes" id="UP001187192"/>
    </source>
</evidence>
<dbReference type="AlphaFoldDB" id="A0AA88A4G6"/>
<comment type="caution">
    <text evidence="1">The sequence shown here is derived from an EMBL/GenBank/DDBJ whole genome shotgun (WGS) entry which is preliminary data.</text>
</comment>
<organism evidence="1 2">
    <name type="scientific">Ficus carica</name>
    <name type="common">Common fig</name>
    <dbReference type="NCBI Taxonomy" id="3494"/>
    <lineage>
        <taxon>Eukaryota</taxon>
        <taxon>Viridiplantae</taxon>
        <taxon>Streptophyta</taxon>
        <taxon>Embryophyta</taxon>
        <taxon>Tracheophyta</taxon>
        <taxon>Spermatophyta</taxon>
        <taxon>Magnoliopsida</taxon>
        <taxon>eudicotyledons</taxon>
        <taxon>Gunneridae</taxon>
        <taxon>Pentapetalae</taxon>
        <taxon>rosids</taxon>
        <taxon>fabids</taxon>
        <taxon>Rosales</taxon>
        <taxon>Moraceae</taxon>
        <taxon>Ficeae</taxon>
        <taxon>Ficus</taxon>
    </lineage>
</organism>
<accession>A0AA88A4G6</accession>
<dbReference type="EMBL" id="BTGU01000018">
    <property type="protein sequence ID" value="GMN44287.1"/>
    <property type="molecule type" value="Genomic_DNA"/>
</dbReference>
<protein>
    <submittedName>
        <fullName evidence="1">Uncharacterized protein</fullName>
    </submittedName>
</protein>
<sequence length="110" mass="12094">MTWRLKAQHITPWGGLTVCESRQVELDAGIGLRRRADGGLCWRSSEAGNLADDEFQKRRQLCNEASIGGEGGSHGCSERRSVVSACIKQTHRVMEASQNVVGRKLKLGRS</sequence>
<reference evidence="1" key="1">
    <citation type="submission" date="2023-07" db="EMBL/GenBank/DDBJ databases">
        <title>draft genome sequence of fig (Ficus carica).</title>
        <authorList>
            <person name="Takahashi T."/>
            <person name="Nishimura K."/>
        </authorList>
    </citation>
    <scope>NUCLEOTIDE SEQUENCE</scope>
</reference>
<dbReference type="Gramene" id="FCD_00009677-RA">
    <property type="protein sequence ID" value="FCD_00009677-RA:cds"/>
    <property type="gene ID" value="FCD_00009677"/>
</dbReference>
<gene>
    <name evidence="1" type="ORF">TIFTF001_013500</name>
</gene>